<dbReference type="AlphaFoldDB" id="A0A845RN27"/>
<accession>A0A845RN27</accession>
<reference evidence="2 3" key="1">
    <citation type="submission" date="2018-08" db="EMBL/GenBank/DDBJ databases">
        <title>Murine metabolic-syndrome-specific gut microbial biobank.</title>
        <authorList>
            <person name="Liu C."/>
        </authorList>
    </citation>
    <scope>NUCLEOTIDE SEQUENCE [LARGE SCALE GENOMIC DNA]</scope>
    <source>
        <strain evidence="2 3">X69</strain>
    </source>
</reference>
<name>A0A845RN27_9FIRM</name>
<dbReference type="OrthoDB" id="2084254at2"/>
<protein>
    <recommendedName>
        <fullName evidence="1">PRTase-CE domain-containing protein</fullName>
    </recommendedName>
</protein>
<evidence type="ECO:0000313" key="2">
    <source>
        <dbReference type="EMBL" id="NBI79062.1"/>
    </source>
</evidence>
<organism evidence="2 3">
    <name type="scientific">Anaerotruncus colihominis</name>
    <dbReference type="NCBI Taxonomy" id="169435"/>
    <lineage>
        <taxon>Bacteria</taxon>
        <taxon>Bacillati</taxon>
        <taxon>Bacillota</taxon>
        <taxon>Clostridia</taxon>
        <taxon>Eubacteriales</taxon>
        <taxon>Oscillospiraceae</taxon>
        <taxon>Anaerotruncus</taxon>
    </lineage>
</organism>
<dbReference type="Pfam" id="PF24390">
    <property type="entry name" value="PRTase-CE"/>
    <property type="match status" value="1"/>
</dbReference>
<gene>
    <name evidence="2" type="ORF">D3Z39_09290</name>
</gene>
<dbReference type="InterPro" id="IPR056920">
    <property type="entry name" value="PRTase-CE"/>
</dbReference>
<proteinExistence type="predicted"/>
<evidence type="ECO:0000313" key="3">
    <source>
        <dbReference type="Proteomes" id="UP000446348"/>
    </source>
</evidence>
<dbReference type="Proteomes" id="UP000446348">
    <property type="component" value="Unassembled WGS sequence"/>
</dbReference>
<evidence type="ECO:0000259" key="1">
    <source>
        <dbReference type="Pfam" id="PF24390"/>
    </source>
</evidence>
<comment type="caution">
    <text evidence="2">The sequence shown here is derived from an EMBL/GenBank/DDBJ whole genome shotgun (WGS) entry which is preliminary data.</text>
</comment>
<dbReference type="EMBL" id="QXWZ01000015">
    <property type="protein sequence ID" value="NBI79062.1"/>
    <property type="molecule type" value="Genomic_DNA"/>
</dbReference>
<dbReference type="RefSeq" id="WP_160209856.1">
    <property type="nucleotide sequence ID" value="NZ_CAMUSJ010000122.1"/>
</dbReference>
<sequence length="324" mass="37742">MTKEQAIAEFFQHNQIDPAQIARYLDPKLERLSEKVDQWLAIVKPSDRELFLRLLSRYTYLTNEASVRRYHEGIHILTEKLQPFGLSLCDLLFISTESSDKRKSGSDHVRTDLHRLCMGQIDACQIVASTCRLSADELAGYRGFVFVDDIVGTGFTLRRTISSFLDQFPDFINAPLFMLCIVPTDAGLSYLIGQLKKRDVNIIPVYNQEWIAVPAFQHADIFAASERDDAIERVRKYEALIDAYMKDPEKSYILGFWGCRQLVSFYYNTPNNTLCTFWRWTDSHTPLFPREKQPQIRLKYLQSVKRKKDDNAYRIKAEQRTEEK</sequence>
<feature type="domain" description="PRTase-CE" evidence="1">
    <location>
        <begin position="36"/>
        <end position="290"/>
    </location>
</feature>